<dbReference type="GO" id="GO:0046081">
    <property type="term" value="P:dUTP catabolic process"/>
    <property type="evidence" value="ECO:0007669"/>
    <property type="project" value="InterPro"/>
</dbReference>
<organism evidence="7 8">
    <name type="scientific">Clostridium perfringens</name>
    <dbReference type="NCBI Taxonomy" id="1502"/>
    <lineage>
        <taxon>Bacteria</taxon>
        <taxon>Bacillati</taxon>
        <taxon>Bacillota</taxon>
        <taxon>Clostridia</taxon>
        <taxon>Eubacteriales</taxon>
        <taxon>Clostridiaceae</taxon>
        <taxon>Clostridium</taxon>
    </lineage>
</organism>
<dbReference type="PANTHER" id="PTHR11241">
    <property type="entry name" value="DEOXYURIDINE 5'-TRIPHOSPHATE NUCLEOTIDOHYDROLASE"/>
    <property type="match status" value="1"/>
</dbReference>
<evidence type="ECO:0000313" key="8">
    <source>
        <dbReference type="Proteomes" id="UP000668068"/>
    </source>
</evidence>
<evidence type="ECO:0000256" key="2">
    <source>
        <dbReference type="ARBA" id="ARBA00012379"/>
    </source>
</evidence>
<dbReference type="EC" id="3.6.1.23" evidence="2"/>
<dbReference type="InterPro" id="IPR008181">
    <property type="entry name" value="dUTPase"/>
</dbReference>
<evidence type="ECO:0000256" key="4">
    <source>
        <dbReference type="ARBA" id="ARBA00023080"/>
    </source>
</evidence>
<dbReference type="InterPro" id="IPR029054">
    <property type="entry name" value="dUTPase-like"/>
</dbReference>
<dbReference type="Pfam" id="PF00692">
    <property type="entry name" value="dUTPase"/>
    <property type="match status" value="1"/>
</dbReference>
<dbReference type="InterPro" id="IPR033704">
    <property type="entry name" value="dUTPase_trimeric"/>
</dbReference>
<dbReference type="RefSeq" id="WP_208340911.1">
    <property type="nucleotide sequence ID" value="NZ_JAENQO010000007.1"/>
</dbReference>
<dbReference type="GO" id="GO:0000287">
    <property type="term" value="F:magnesium ion binding"/>
    <property type="evidence" value="ECO:0007669"/>
    <property type="project" value="InterPro"/>
</dbReference>
<dbReference type="CDD" id="cd07557">
    <property type="entry name" value="trimeric_dUTPase"/>
    <property type="match status" value="1"/>
</dbReference>
<dbReference type="EMBL" id="JAENQP010000007">
    <property type="protein sequence ID" value="MBO3359429.1"/>
    <property type="molecule type" value="Genomic_DNA"/>
</dbReference>
<dbReference type="InterPro" id="IPR036157">
    <property type="entry name" value="dUTPase-like_sf"/>
</dbReference>
<dbReference type="AlphaFoldDB" id="A0AAW4J6A4"/>
<dbReference type="SUPFAM" id="SSF51283">
    <property type="entry name" value="dUTPase-like"/>
    <property type="match status" value="1"/>
</dbReference>
<dbReference type="GO" id="GO:0004170">
    <property type="term" value="F:dUTP diphosphatase activity"/>
    <property type="evidence" value="ECO:0007669"/>
    <property type="project" value="UniProtKB-EC"/>
</dbReference>
<evidence type="ECO:0000256" key="3">
    <source>
        <dbReference type="ARBA" id="ARBA00022801"/>
    </source>
</evidence>
<name>A0AAW4J6A4_CLOPF</name>
<dbReference type="PANTHER" id="PTHR11241:SF0">
    <property type="entry name" value="DEOXYURIDINE 5'-TRIPHOSPHATE NUCLEOTIDOHYDROLASE"/>
    <property type="match status" value="1"/>
</dbReference>
<dbReference type="Proteomes" id="UP000668068">
    <property type="component" value="Unassembled WGS sequence"/>
</dbReference>
<evidence type="ECO:0000259" key="6">
    <source>
        <dbReference type="Pfam" id="PF00692"/>
    </source>
</evidence>
<keyword evidence="3" id="KW-0378">Hydrolase</keyword>
<proteinExistence type="inferred from homology"/>
<comment type="catalytic activity">
    <reaction evidence="5">
        <text>dUTP + H2O = dUMP + diphosphate + H(+)</text>
        <dbReference type="Rhea" id="RHEA:10248"/>
        <dbReference type="ChEBI" id="CHEBI:15377"/>
        <dbReference type="ChEBI" id="CHEBI:15378"/>
        <dbReference type="ChEBI" id="CHEBI:33019"/>
        <dbReference type="ChEBI" id="CHEBI:61555"/>
        <dbReference type="ChEBI" id="CHEBI:246422"/>
        <dbReference type="EC" id="3.6.1.23"/>
    </reaction>
</comment>
<feature type="domain" description="dUTPase-like" evidence="6">
    <location>
        <begin position="64"/>
        <end position="160"/>
    </location>
</feature>
<protein>
    <recommendedName>
        <fullName evidence="2">dUTP diphosphatase</fullName>
        <ecNumber evidence="2">3.6.1.23</ecNumber>
    </recommendedName>
</protein>
<evidence type="ECO:0000256" key="5">
    <source>
        <dbReference type="ARBA" id="ARBA00047686"/>
    </source>
</evidence>
<comment type="similarity">
    <text evidence="1">Belongs to the dUTPase family.</text>
</comment>
<reference evidence="7" key="1">
    <citation type="submission" date="2020-12" db="EMBL/GenBank/DDBJ databases">
        <title>Comparative genomics of Clostridium perfringens reveals patterns of host-associated phylogenetic clades and virulence factors.</title>
        <authorList>
            <person name="Smith A.H."/>
            <person name="Geier R."/>
        </authorList>
    </citation>
    <scope>NUCLEOTIDE SEQUENCE</scope>
    <source>
        <strain evidence="7">CHD30677R</strain>
    </source>
</reference>
<dbReference type="GO" id="GO:0006226">
    <property type="term" value="P:dUMP biosynthetic process"/>
    <property type="evidence" value="ECO:0007669"/>
    <property type="project" value="InterPro"/>
</dbReference>
<evidence type="ECO:0000313" key="7">
    <source>
        <dbReference type="EMBL" id="MBO3359429.1"/>
    </source>
</evidence>
<comment type="caution">
    <text evidence="7">The sequence shown here is derived from an EMBL/GenBank/DDBJ whole genome shotgun (WGS) entry which is preliminary data.</text>
</comment>
<evidence type="ECO:0000256" key="1">
    <source>
        <dbReference type="ARBA" id="ARBA00006581"/>
    </source>
</evidence>
<keyword evidence="4" id="KW-0546">Nucleotide metabolism</keyword>
<dbReference type="Gene3D" id="2.70.40.10">
    <property type="match status" value="1"/>
</dbReference>
<sequence>MKNLTLKIKMMDKNLTKIGGDILGEWYDLRCSDLISLNGQDIGISKMFERTKIKYKKGDILQLGLGIATELPEGYEAVINPRSSTFKNYGFLLTNSQGVIDCTYRGQWMAMVYCTRDGEISYNDRFLQFRIQKQQPLINIEFVDELSQTKRGEGGYGSTGVK</sequence>
<gene>
    <name evidence="7" type="ORF">JJB47_11670</name>
</gene>
<accession>A0AAW4J6A4</accession>